<proteinExistence type="inferred from homology"/>
<dbReference type="HAMAP" id="MF_01257">
    <property type="entry name" value="CofD"/>
    <property type="match status" value="1"/>
</dbReference>
<gene>
    <name evidence="3" type="ORF">EYC98_13425</name>
</gene>
<dbReference type="InterPro" id="IPR002882">
    <property type="entry name" value="CofD"/>
</dbReference>
<comment type="caution">
    <text evidence="3">The sequence shown here is derived from an EMBL/GenBank/DDBJ whole genome shotgun (WGS) entry which is preliminary data.</text>
</comment>
<keyword evidence="1 3" id="KW-0808">Transferase</keyword>
<dbReference type="Proteomes" id="UP001143362">
    <property type="component" value="Unassembled WGS sequence"/>
</dbReference>
<dbReference type="InterPro" id="IPR010115">
    <property type="entry name" value="FbiA/CofD"/>
</dbReference>
<evidence type="ECO:0000313" key="3">
    <source>
        <dbReference type="EMBL" id="MCX2981858.1"/>
    </source>
</evidence>
<dbReference type="Gene3D" id="3.40.50.10680">
    <property type="entry name" value="CofD-like domains"/>
    <property type="match status" value="1"/>
</dbReference>
<keyword evidence="4" id="KW-1185">Reference proteome</keyword>
<dbReference type="EMBL" id="SHNN01000002">
    <property type="protein sequence ID" value="MCX2981858.1"/>
    <property type="molecule type" value="Genomic_DNA"/>
</dbReference>
<name>A0ABT3THT4_9GAMM</name>
<organism evidence="3 4">
    <name type="scientific">Candidatus Litorirhabdus singularis</name>
    <dbReference type="NCBI Taxonomy" id="2518993"/>
    <lineage>
        <taxon>Bacteria</taxon>
        <taxon>Pseudomonadati</taxon>
        <taxon>Pseudomonadota</taxon>
        <taxon>Gammaproteobacteria</taxon>
        <taxon>Cellvibrionales</taxon>
        <taxon>Halieaceae</taxon>
        <taxon>Candidatus Litorirhabdus</taxon>
    </lineage>
</organism>
<dbReference type="GO" id="GO:0043743">
    <property type="term" value="F:LPPG:FO 2-phospho-L-lactate transferase activity"/>
    <property type="evidence" value="ECO:0007669"/>
    <property type="project" value="UniProtKB-EC"/>
</dbReference>
<dbReference type="Pfam" id="PF01933">
    <property type="entry name" value="CofD"/>
    <property type="match status" value="1"/>
</dbReference>
<dbReference type="SUPFAM" id="SSF142338">
    <property type="entry name" value="CofD-like"/>
    <property type="match status" value="1"/>
</dbReference>
<accession>A0ABT3THT4</accession>
<dbReference type="CDD" id="cd07186">
    <property type="entry name" value="CofD_like"/>
    <property type="match status" value="1"/>
</dbReference>
<dbReference type="PANTHER" id="PTHR43007">
    <property type="entry name" value="2-PHOSPHO-L-LACTATE TRANSFERASE"/>
    <property type="match status" value="1"/>
</dbReference>
<dbReference type="RefSeq" id="WP_279245852.1">
    <property type="nucleotide sequence ID" value="NZ_SHNN01000002.1"/>
</dbReference>
<dbReference type="InterPro" id="IPR038136">
    <property type="entry name" value="CofD-like_dom_sf"/>
</dbReference>
<keyword evidence="2" id="KW-0460">Magnesium</keyword>
<dbReference type="PANTHER" id="PTHR43007:SF1">
    <property type="entry name" value="2-PHOSPHO-L-LACTATE TRANSFERASE"/>
    <property type="match status" value="1"/>
</dbReference>
<dbReference type="Gene3D" id="1.10.8.240">
    <property type="entry name" value="CofD-like domain"/>
    <property type="match status" value="1"/>
</dbReference>
<dbReference type="EC" id="2.7.8.28" evidence="3"/>
<reference evidence="3" key="1">
    <citation type="submission" date="2019-02" db="EMBL/GenBank/DDBJ databases">
        <authorList>
            <person name="Li S.-H."/>
        </authorList>
    </citation>
    <scope>NUCLEOTIDE SEQUENCE</scope>
    <source>
        <strain evidence="3">IMCC14734</strain>
    </source>
</reference>
<sequence>MNASVDGHYLALSGGVGGAKLALGLSHCVPAEQLTIVANTADDFQHYGLHIAPDLDTVMYTLAALSNQELGWGLAGETWQFLEAMERLGEPTWFRLGDRDLATHVFRTSRLAAAATLAEVTAELCQRLNIGPRILPMTNDPVSTQVLTDEGRLGFQDYFVRRQCEPAVSGFEFAGIEQAQPLPELMAALEDPQLRAVVICPSNPFVSIDPILGLPGVRIAIRNTAAPVIAISPIVAGLAIKGPAAKMMAELGIPVTAAAVAEYYEGLIDCFVVDESDATLAPMIETENMSVAVRPTIMKSLDDRVSLGQAVLALAEELT</sequence>
<protein>
    <submittedName>
        <fullName evidence="3">2-phospho-L-lactate transferase</fullName>
        <ecNumber evidence="3">2.7.8.28</ecNumber>
    </submittedName>
</protein>
<evidence type="ECO:0000256" key="2">
    <source>
        <dbReference type="ARBA" id="ARBA00022842"/>
    </source>
</evidence>
<dbReference type="NCBIfam" id="TIGR01819">
    <property type="entry name" value="F420_cofD"/>
    <property type="match status" value="1"/>
</dbReference>
<evidence type="ECO:0000313" key="4">
    <source>
        <dbReference type="Proteomes" id="UP001143362"/>
    </source>
</evidence>
<evidence type="ECO:0000256" key="1">
    <source>
        <dbReference type="ARBA" id="ARBA00022679"/>
    </source>
</evidence>